<protein>
    <submittedName>
        <fullName evidence="1">Uncharacterized protein</fullName>
    </submittedName>
</protein>
<accession>A0ACB8UGW4</accession>
<sequence>MLLLFFLWIIRLYVLKTSGYVLLLFFMERWVIVRRSSYKTGIRIYSRISHKPSNEMEKTMGEYSPQSLHDDQAFQLNLSRNSCPTTTDLFADNPVGRASASACLDESAGQVRDRRE</sequence>
<name>A0ACB8UGW4_9APHY</name>
<gene>
    <name evidence="1" type="ORF">BDY19DRAFT_260704</name>
</gene>
<dbReference type="EMBL" id="MU274901">
    <property type="protein sequence ID" value="KAI0093587.1"/>
    <property type="molecule type" value="Genomic_DNA"/>
</dbReference>
<evidence type="ECO:0000313" key="2">
    <source>
        <dbReference type="Proteomes" id="UP001055072"/>
    </source>
</evidence>
<organism evidence="1 2">
    <name type="scientific">Irpex rosettiformis</name>
    <dbReference type="NCBI Taxonomy" id="378272"/>
    <lineage>
        <taxon>Eukaryota</taxon>
        <taxon>Fungi</taxon>
        <taxon>Dikarya</taxon>
        <taxon>Basidiomycota</taxon>
        <taxon>Agaricomycotina</taxon>
        <taxon>Agaricomycetes</taxon>
        <taxon>Polyporales</taxon>
        <taxon>Irpicaceae</taxon>
        <taxon>Irpex</taxon>
    </lineage>
</organism>
<comment type="caution">
    <text evidence="1">The sequence shown here is derived from an EMBL/GenBank/DDBJ whole genome shotgun (WGS) entry which is preliminary data.</text>
</comment>
<reference evidence="1" key="1">
    <citation type="journal article" date="2021" name="Environ. Microbiol.">
        <title>Gene family expansions and transcriptome signatures uncover fungal adaptations to wood decay.</title>
        <authorList>
            <person name="Hage H."/>
            <person name="Miyauchi S."/>
            <person name="Viragh M."/>
            <person name="Drula E."/>
            <person name="Min B."/>
            <person name="Chaduli D."/>
            <person name="Navarro D."/>
            <person name="Favel A."/>
            <person name="Norest M."/>
            <person name="Lesage-Meessen L."/>
            <person name="Balint B."/>
            <person name="Merenyi Z."/>
            <person name="de Eugenio L."/>
            <person name="Morin E."/>
            <person name="Martinez A.T."/>
            <person name="Baldrian P."/>
            <person name="Stursova M."/>
            <person name="Martinez M.J."/>
            <person name="Novotny C."/>
            <person name="Magnuson J.K."/>
            <person name="Spatafora J.W."/>
            <person name="Maurice S."/>
            <person name="Pangilinan J."/>
            <person name="Andreopoulos W."/>
            <person name="LaButti K."/>
            <person name="Hundley H."/>
            <person name="Na H."/>
            <person name="Kuo A."/>
            <person name="Barry K."/>
            <person name="Lipzen A."/>
            <person name="Henrissat B."/>
            <person name="Riley R."/>
            <person name="Ahrendt S."/>
            <person name="Nagy L.G."/>
            <person name="Grigoriev I.V."/>
            <person name="Martin F."/>
            <person name="Rosso M.N."/>
        </authorList>
    </citation>
    <scope>NUCLEOTIDE SEQUENCE</scope>
    <source>
        <strain evidence="1">CBS 384.51</strain>
    </source>
</reference>
<keyword evidence="2" id="KW-1185">Reference proteome</keyword>
<evidence type="ECO:0000313" key="1">
    <source>
        <dbReference type="EMBL" id="KAI0093587.1"/>
    </source>
</evidence>
<dbReference type="Proteomes" id="UP001055072">
    <property type="component" value="Unassembled WGS sequence"/>
</dbReference>
<proteinExistence type="predicted"/>